<feature type="non-terminal residue" evidence="1">
    <location>
        <position position="494"/>
    </location>
</feature>
<sequence length="494" mass="55543">IFSGVIAQEATISVNQAIVVKPTPNPLTDPADRVDITLQCIGSRTDLSYYIKNQITWEFKDHKEKKRNLTTGFYPAESSAEYFRVDSGNPHYDLTYTAEGNGFKFALKIIRIINWSFTSTSTRNVKKLSMQSFSLESDVPMAKYNLLYEEIATGYAFTLKISGINKTFWTFTSSAGQMKNITYNSFYLHDSVDETKHSLQYSQEANGYHFIFLNDDNYGTVSCSLNDDNYGTVSCSLNDDNYGTVSCSLNDDNYGTVSCSLNDDNYGTVSYPVDSVKLSLKQEIHLMMNGEKYSGAPTTMKSIIDNQRPSYMKKIDKMYDLTHREMEQVLSCEANIPGEMYQPQVASMKLKVQIVKPTIDCENITRSIGDNYVPIECTITSQSDVMCEMVSWQFADRNEVITLGEAVKDPEQKYDIVKAECTSVDEKTAKTTLTIYKANAAHFKAVYYVNYGVGEDLHRHPVSINLDTTISGSNLIVPLSMLVYIVMAAVSKLL</sequence>
<dbReference type="Proteomes" id="UP001164746">
    <property type="component" value="Chromosome 1"/>
</dbReference>
<accession>A0ABY7DEB2</accession>
<name>A0ABY7DEB2_MYAAR</name>
<protein>
    <recommendedName>
        <fullName evidence="3">Ig-like domain-containing protein</fullName>
    </recommendedName>
</protein>
<gene>
    <name evidence="1" type="ORF">MAR_007558</name>
</gene>
<evidence type="ECO:0008006" key="3">
    <source>
        <dbReference type="Google" id="ProtNLM"/>
    </source>
</evidence>
<evidence type="ECO:0000313" key="2">
    <source>
        <dbReference type="Proteomes" id="UP001164746"/>
    </source>
</evidence>
<evidence type="ECO:0000313" key="1">
    <source>
        <dbReference type="EMBL" id="WAQ95087.1"/>
    </source>
</evidence>
<keyword evidence="2" id="KW-1185">Reference proteome</keyword>
<proteinExistence type="predicted"/>
<organism evidence="1 2">
    <name type="scientific">Mya arenaria</name>
    <name type="common">Soft-shell clam</name>
    <dbReference type="NCBI Taxonomy" id="6604"/>
    <lineage>
        <taxon>Eukaryota</taxon>
        <taxon>Metazoa</taxon>
        <taxon>Spiralia</taxon>
        <taxon>Lophotrochozoa</taxon>
        <taxon>Mollusca</taxon>
        <taxon>Bivalvia</taxon>
        <taxon>Autobranchia</taxon>
        <taxon>Heteroconchia</taxon>
        <taxon>Euheterodonta</taxon>
        <taxon>Imparidentia</taxon>
        <taxon>Neoheterodontei</taxon>
        <taxon>Myida</taxon>
        <taxon>Myoidea</taxon>
        <taxon>Myidae</taxon>
        <taxon>Mya</taxon>
    </lineage>
</organism>
<reference evidence="1" key="1">
    <citation type="submission" date="2022-11" db="EMBL/GenBank/DDBJ databases">
        <title>Centuries of genome instability and evolution in soft-shell clam transmissible cancer (bioRxiv).</title>
        <authorList>
            <person name="Hart S.F.M."/>
            <person name="Yonemitsu M.A."/>
            <person name="Giersch R.M."/>
            <person name="Beal B.F."/>
            <person name="Arriagada G."/>
            <person name="Davis B.W."/>
            <person name="Ostrander E.A."/>
            <person name="Goff S.P."/>
            <person name="Metzger M.J."/>
        </authorList>
    </citation>
    <scope>NUCLEOTIDE SEQUENCE</scope>
    <source>
        <strain evidence="1">MELC-2E11</strain>
        <tissue evidence="1">Siphon/mantle</tissue>
    </source>
</reference>
<dbReference type="EMBL" id="CP111012">
    <property type="protein sequence ID" value="WAQ95087.1"/>
    <property type="molecule type" value="Genomic_DNA"/>
</dbReference>